<dbReference type="Gene3D" id="1.10.10.1190">
    <property type="entry name" value="Antirestriction protein ArdA, domain 3"/>
    <property type="match status" value="1"/>
</dbReference>
<dbReference type="Gene3D" id="3.10.20.480">
    <property type="entry name" value="Antirestriction protein ArdA, domain 1"/>
    <property type="match status" value="1"/>
</dbReference>
<dbReference type="EMBL" id="FNTY01000002">
    <property type="protein sequence ID" value="SEE02762.1"/>
    <property type="molecule type" value="Genomic_DNA"/>
</dbReference>
<gene>
    <name evidence="1" type="ORF">SAMN04490194_0761</name>
</gene>
<protein>
    <submittedName>
        <fullName evidence="1">Antirestriction protein</fullName>
    </submittedName>
</protein>
<dbReference type="InterPro" id="IPR009899">
    <property type="entry name" value="ArdA"/>
</dbReference>
<sequence length="170" mass="19157">MTTEPRIYVADLAAYNSGYFHGVWIDATLDASDIQDQINAMLAQSPVGDAEEYAIHDYEGFDGYSLGEYAGIDAAHEAACFIEEFPAFGGALLDQFSSVEEARKAAEEDYCGSYESLADYVQELTEETTEIPEVLRYYIDYEAMARDMELNGDVFIIEEGYKTVHIFWNR</sequence>
<proteinExistence type="predicted"/>
<dbReference type="Proteomes" id="UP000198985">
    <property type="component" value="Unassembled WGS sequence"/>
</dbReference>
<dbReference type="Pfam" id="PF07275">
    <property type="entry name" value="ArdA"/>
    <property type="match status" value="1"/>
</dbReference>
<name>A0A1H5FHA3_9PSED</name>
<accession>A0A1H5FHA3</accession>
<evidence type="ECO:0000313" key="2">
    <source>
        <dbReference type="Proteomes" id="UP000198985"/>
    </source>
</evidence>
<dbReference type="InterPro" id="IPR041895">
    <property type="entry name" value="ArdA_dom1"/>
</dbReference>
<reference evidence="1 2" key="1">
    <citation type="submission" date="2016-10" db="EMBL/GenBank/DDBJ databases">
        <authorList>
            <person name="de Groot N.N."/>
        </authorList>
    </citation>
    <scope>NUCLEOTIDE SEQUENCE [LARGE SCALE GENOMIC DNA]</scope>
    <source>
        <strain evidence="1 2">BS3662</strain>
    </source>
</reference>
<dbReference type="AlphaFoldDB" id="A0A1H5FHA3"/>
<organism evidence="1 2">
    <name type="scientific">Pseudomonas migulae</name>
    <dbReference type="NCBI Taxonomy" id="78543"/>
    <lineage>
        <taxon>Bacteria</taxon>
        <taxon>Pseudomonadati</taxon>
        <taxon>Pseudomonadota</taxon>
        <taxon>Gammaproteobacteria</taxon>
        <taxon>Pseudomonadales</taxon>
        <taxon>Pseudomonadaceae</taxon>
        <taxon>Pseudomonas</taxon>
    </lineage>
</organism>
<dbReference type="RefSeq" id="WP_057005162.1">
    <property type="nucleotide sequence ID" value="NZ_FNTY01000002.1"/>
</dbReference>
<dbReference type="InterPro" id="IPR041893">
    <property type="entry name" value="ArdA_dom3"/>
</dbReference>
<evidence type="ECO:0000313" key="1">
    <source>
        <dbReference type="EMBL" id="SEE02762.1"/>
    </source>
</evidence>